<gene>
    <name evidence="2" type="ORF">A9Z42_0089390</name>
</gene>
<dbReference type="PANTHER" id="PTHR15615">
    <property type="match status" value="1"/>
</dbReference>
<keyword evidence="3" id="KW-1185">Reference proteome</keyword>
<feature type="compositionally biased region" description="Polar residues" evidence="1">
    <location>
        <begin position="74"/>
        <end position="87"/>
    </location>
</feature>
<protein>
    <recommendedName>
        <fullName evidence="4">Cyclin</fullName>
    </recommendedName>
</protein>
<evidence type="ECO:0000256" key="1">
    <source>
        <dbReference type="SAM" id="MobiDB-lite"/>
    </source>
</evidence>
<dbReference type="EMBL" id="LFMI01000814">
    <property type="protein sequence ID" value="OTA08009.1"/>
    <property type="molecule type" value="Genomic_DNA"/>
</dbReference>
<dbReference type="SUPFAM" id="SSF47954">
    <property type="entry name" value="Cyclin-like"/>
    <property type="match status" value="1"/>
</dbReference>
<accession>A0A2H2ZMS7</accession>
<dbReference type="PANTHER" id="PTHR15615:SF118">
    <property type="entry name" value="CYCLIN, HYPOTHETICAL (EUROFUNG)"/>
    <property type="match status" value="1"/>
</dbReference>
<feature type="region of interest" description="Disordered" evidence="1">
    <location>
        <begin position="74"/>
        <end position="98"/>
    </location>
</feature>
<evidence type="ECO:0000313" key="2">
    <source>
        <dbReference type="EMBL" id="OTA08009.1"/>
    </source>
</evidence>
<sequence>MSTAYQQSLAAYDNHALRPYAPSIALPRGAASAAVGASDARNAAALYARYPFQQSQPAQLPASQARNDALTQFHSAPSDRSTKSETPASAVSAQDAASSRKSPETLIYHSLQIPRCISSDGGSLADFAAQMTCLFWFEPIDRLKKAETFRSRPDTVTTQLANLSKPSEQFRKWVYNVLSTTQVTQNVILLALLFIYRLKLSTPQIKGREGSEYRLLTVALMLGNKFLDDNTYTNKTWAEVSCFAVGEIHVMEVEFLSNMRYNLLASKEEWEDWLTKLACFREYYTQASRAPASPLAATSPSSRGFHSPVVSPTTMLPTGDAAFSPATAPTYSPPLSKHAQDWATYHANPVSPLAVKPSTALRNSRKRSPDGEPMEGVNNPSKRVMRLHPAQVHENPWSTSCASAPRYGVPHLSIVTSQPTVFPTATASRAPSPLTAGYATSSPTLNLKSTANGYMPSAYTNQAAPASDLSLSTATYANPAAPTEIPQPNPYANQNVASLPPLQAGMRAMSTVYQPFKTTTTTTTMPQRTSVSTDYYPTMTAAAAATAPPELPRVQDEYYAPAATVQRPPPVVANGFARAPAPQGPPPMAYTTPSKRQHGLAGLASGYTSSPMAETPFGAVSGVHTPMALTPISHSPSVYLQQRASPYKPVRHVNRLLYPPPSASLDQYHLAVPVPPTHMHYQPLGRRNDLRTGVVPEFIVYNQGQQPLPHHAAQGSYAP</sequence>
<dbReference type="GO" id="GO:0000307">
    <property type="term" value="C:cyclin-dependent protein kinase holoenzyme complex"/>
    <property type="evidence" value="ECO:0007669"/>
    <property type="project" value="TreeGrafter"/>
</dbReference>
<name>A0A2H2ZMS7_TRIPA</name>
<dbReference type="InterPro" id="IPR013922">
    <property type="entry name" value="Cyclin_PHO80-like"/>
</dbReference>
<dbReference type="GO" id="GO:0016538">
    <property type="term" value="F:cyclin-dependent protein serine/threonine kinase regulator activity"/>
    <property type="evidence" value="ECO:0007669"/>
    <property type="project" value="TreeGrafter"/>
</dbReference>
<feature type="region of interest" description="Disordered" evidence="1">
    <location>
        <begin position="357"/>
        <end position="381"/>
    </location>
</feature>
<dbReference type="Proteomes" id="UP000219286">
    <property type="component" value="Unassembled WGS sequence"/>
</dbReference>
<reference evidence="2 3" key="1">
    <citation type="journal article" date="2015" name="Genome Announc.">
        <title>Genome sequence and annotation of Trichoderma parareesei, the ancestor of the cellulase producer Trichoderma reesei.</title>
        <authorList>
            <person name="Yang D."/>
            <person name="Pomraning K."/>
            <person name="Kopchinskiy A."/>
            <person name="Karimi Aghcheh R."/>
            <person name="Atanasova L."/>
            <person name="Chenthamara K."/>
            <person name="Baker S.E."/>
            <person name="Zhang R."/>
            <person name="Shen Q."/>
            <person name="Freitag M."/>
            <person name="Kubicek C.P."/>
            <person name="Druzhinina I.S."/>
        </authorList>
    </citation>
    <scope>NUCLEOTIDE SEQUENCE [LARGE SCALE GENOMIC DNA]</scope>
    <source>
        <strain evidence="2 3">CBS 125925</strain>
    </source>
</reference>
<evidence type="ECO:0000313" key="3">
    <source>
        <dbReference type="Proteomes" id="UP000219286"/>
    </source>
</evidence>
<dbReference type="GO" id="GO:0005634">
    <property type="term" value="C:nucleus"/>
    <property type="evidence" value="ECO:0007669"/>
    <property type="project" value="TreeGrafter"/>
</dbReference>
<dbReference type="CDD" id="cd20557">
    <property type="entry name" value="CYCLIN_ScPCL1-like"/>
    <property type="match status" value="1"/>
</dbReference>
<dbReference type="Gene3D" id="1.10.472.10">
    <property type="entry name" value="Cyclin-like"/>
    <property type="match status" value="1"/>
</dbReference>
<evidence type="ECO:0008006" key="4">
    <source>
        <dbReference type="Google" id="ProtNLM"/>
    </source>
</evidence>
<organism evidence="2 3">
    <name type="scientific">Trichoderma parareesei</name>
    <name type="common">Filamentous fungus</name>
    <dbReference type="NCBI Taxonomy" id="858221"/>
    <lineage>
        <taxon>Eukaryota</taxon>
        <taxon>Fungi</taxon>
        <taxon>Dikarya</taxon>
        <taxon>Ascomycota</taxon>
        <taxon>Pezizomycotina</taxon>
        <taxon>Sordariomycetes</taxon>
        <taxon>Hypocreomycetidae</taxon>
        <taxon>Hypocreales</taxon>
        <taxon>Hypocreaceae</taxon>
        <taxon>Trichoderma</taxon>
    </lineage>
</organism>
<proteinExistence type="predicted"/>
<dbReference type="GO" id="GO:0019901">
    <property type="term" value="F:protein kinase binding"/>
    <property type="evidence" value="ECO:0007669"/>
    <property type="project" value="InterPro"/>
</dbReference>
<feature type="compositionally biased region" description="Low complexity" evidence="1">
    <location>
        <begin position="88"/>
        <end position="98"/>
    </location>
</feature>
<comment type="caution">
    <text evidence="2">The sequence shown here is derived from an EMBL/GenBank/DDBJ whole genome shotgun (WGS) entry which is preliminary data.</text>
</comment>
<dbReference type="Pfam" id="PF08613">
    <property type="entry name" value="Cyclin"/>
    <property type="match status" value="1"/>
</dbReference>
<dbReference type="InterPro" id="IPR036915">
    <property type="entry name" value="Cyclin-like_sf"/>
</dbReference>
<dbReference type="AlphaFoldDB" id="A0A2H2ZMS7"/>
<dbReference type="OrthoDB" id="244495at2759"/>